<evidence type="ECO:0000313" key="3">
    <source>
        <dbReference type="Proteomes" id="UP000708298"/>
    </source>
</evidence>
<accession>A0A964E0A8</accession>
<sequence>MTRSSTLRRPLQGMTIGLIDDYSEAGLMPDVATAFSDCIAVLESCGAIIRRISLHGLDVAVDAQVIVDAAEPSAVHDAWLHARGPSYGPDVRAQLQAGLGFTAVEYLHAQRFRTYLREQVDRHFQDIDLILTPTLPFTAPLIGQHSIMIGDEEESTLTGNMRFTCLPSLTALPAISFPIGLDRSNLPIGAQLMAPAGEEMRLMRAVHQFEQVTAFHAQRPSLSQAVPSMTC</sequence>
<dbReference type="PANTHER" id="PTHR11895">
    <property type="entry name" value="TRANSAMIDASE"/>
    <property type="match status" value="1"/>
</dbReference>
<dbReference type="PANTHER" id="PTHR11895:SF176">
    <property type="entry name" value="AMIDASE AMID-RELATED"/>
    <property type="match status" value="1"/>
</dbReference>
<dbReference type="InterPro" id="IPR000120">
    <property type="entry name" value="Amidase"/>
</dbReference>
<proteinExistence type="predicted"/>
<dbReference type="RefSeq" id="WP_227322632.1">
    <property type="nucleotide sequence ID" value="NZ_JAESVB010000009.1"/>
</dbReference>
<dbReference type="Proteomes" id="UP000708298">
    <property type="component" value="Unassembled WGS sequence"/>
</dbReference>
<evidence type="ECO:0000259" key="1">
    <source>
        <dbReference type="Pfam" id="PF01425"/>
    </source>
</evidence>
<dbReference type="EMBL" id="JAESVB010000009">
    <property type="protein sequence ID" value="MCB8876974.1"/>
    <property type="molecule type" value="Genomic_DNA"/>
</dbReference>
<reference evidence="2" key="1">
    <citation type="journal article" date="2021" name="Microorganisms">
        <title>Acidisoma silvae sp. nov. and Acidisomacellulosilytica sp. nov., Two Acidophilic Bacteria Isolated from Decaying Wood, Hydrolyzing Cellulose and Producing Poly-3-hydroxybutyrate.</title>
        <authorList>
            <person name="Mieszkin S."/>
            <person name="Pouder E."/>
            <person name="Uroz S."/>
            <person name="Simon-Colin C."/>
            <person name="Alain K."/>
        </authorList>
    </citation>
    <scope>NUCLEOTIDE SEQUENCE</scope>
    <source>
        <strain evidence="2">HW T2.11</strain>
    </source>
</reference>
<dbReference type="GO" id="GO:0003824">
    <property type="term" value="F:catalytic activity"/>
    <property type="evidence" value="ECO:0007669"/>
    <property type="project" value="InterPro"/>
</dbReference>
<feature type="domain" description="Amidase" evidence="1">
    <location>
        <begin position="7"/>
        <end position="202"/>
    </location>
</feature>
<dbReference type="Gene3D" id="3.90.1300.10">
    <property type="entry name" value="Amidase signature (AS) domain"/>
    <property type="match status" value="1"/>
</dbReference>
<gene>
    <name evidence="2" type="ORF">ASILVAE211_17400</name>
</gene>
<organism evidence="2 3">
    <name type="scientific">Acidisoma silvae</name>
    <dbReference type="NCBI Taxonomy" id="2802396"/>
    <lineage>
        <taxon>Bacteria</taxon>
        <taxon>Pseudomonadati</taxon>
        <taxon>Pseudomonadota</taxon>
        <taxon>Alphaproteobacteria</taxon>
        <taxon>Acetobacterales</taxon>
        <taxon>Acidocellaceae</taxon>
        <taxon>Acidisoma</taxon>
    </lineage>
</organism>
<reference evidence="2" key="2">
    <citation type="submission" date="2021-01" db="EMBL/GenBank/DDBJ databases">
        <authorList>
            <person name="Mieszkin S."/>
            <person name="Pouder E."/>
            <person name="Alain K."/>
        </authorList>
    </citation>
    <scope>NUCLEOTIDE SEQUENCE</scope>
    <source>
        <strain evidence="2">HW T2.11</strain>
    </source>
</reference>
<evidence type="ECO:0000313" key="2">
    <source>
        <dbReference type="EMBL" id="MCB8876974.1"/>
    </source>
</evidence>
<keyword evidence="3" id="KW-1185">Reference proteome</keyword>
<dbReference type="InterPro" id="IPR023631">
    <property type="entry name" value="Amidase_dom"/>
</dbReference>
<dbReference type="Pfam" id="PF01425">
    <property type="entry name" value="Amidase"/>
    <property type="match status" value="1"/>
</dbReference>
<name>A0A964E0A8_9PROT</name>
<dbReference type="SUPFAM" id="SSF75304">
    <property type="entry name" value="Amidase signature (AS) enzymes"/>
    <property type="match status" value="1"/>
</dbReference>
<protein>
    <recommendedName>
        <fullName evidence="1">Amidase domain-containing protein</fullName>
    </recommendedName>
</protein>
<dbReference type="AlphaFoldDB" id="A0A964E0A8"/>
<comment type="caution">
    <text evidence="2">The sequence shown here is derived from an EMBL/GenBank/DDBJ whole genome shotgun (WGS) entry which is preliminary data.</text>
</comment>
<dbReference type="InterPro" id="IPR036928">
    <property type="entry name" value="AS_sf"/>
</dbReference>